<proteinExistence type="predicted"/>
<keyword evidence="3" id="KW-1185">Reference proteome</keyword>
<evidence type="ECO:0000313" key="3">
    <source>
        <dbReference type="Proteomes" id="UP000719412"/>
    </source>
</evidence>
<protein>
    <submittedName>
        <fullName evidence="2">Uncharacterized protein</fullName>
    </submittedName>
</protein>
<sequence length="264" mass="29183">MDEERHSPDTTARSAGFKSQAGWPPMDVVCCDIRVVSSRKRRGERVGVGSGGKYPGAPPHHKGKRNQADRKRYLIGLLDAGADMHTLKRHGGWKSDNVAEGYVETSVQNKKIIATKIMGSSDTLRSTSNVMVEKLSINLRTASGVNIENKIFFVSFDEMSHTCAETIITIIKNLAANGYYYDPKDPEGRAGHKTQIRCPDWGAEGREIQVLKRQHNIYFRPMMYRGGLPGSCTSQCAMSRRTGHSSFPVLRSSRGSVGPRLTAN</sequence>
<dbReference type="Proteomes" id="UP000719412">
    <property type="component" value="Unassembled WGS sequence"/>
</dbReference>
<evidence type="ECO:0000313" key="2">
    <source>
        <dbReference type="EMBL" id="KAH0819299.1"/>
    </source>
</evidence>
<organism evidence="2 3">
    <name type="scientific">Tenebrio molitor</name>
    <name type="common">Yellow mealworm beetle</name>
    <dbReference type="NCBI Taxonomy" id="7067"/>
    <lineage>
        <taxon>Eukaryota</taxon>
        <taxon>Metazoa</taxon>
        <taxon>Ecdysozoa</taxon>
        <taxon>Arthropoda</taxon>
        <taxon>Hexapoda</taxon>
        <taxon>Insecta</taxon>
        <taxon>Pterygota</taxon>
        <taxon>Neoptera</taxon>
        <taxon>Endopterygota</taxon>
        <taxon>Coleoptera</taxon>
        <taxon>Polyphaga</taxon>
        <taxon>Cucujiformia</taxon>
        <taxon>Tenebrionidae</taxon>
        <taxon>Tenebrio</taxon>
    </lineage>
</organism>
<gene>
    <name evidence="2" type="ORF">GEV33_003492</name>
</gene>
<reference evidence="2" key="1">
    <citation type="journal article" date="2020" name="J Insects Food Feed">
        <title>The yellow mealworm (Tenebrio molitor) genome: a resource for the emerging insects as food and feed industry.</title>
        <authorList>
            <person name="Eriksson T."/>
            <person name="Andere A."/>
            <person name="Kelstrup H."/>
            <person name="Emery V."/>
            <person name="Picard C."/>
        </authorList>
    </citation>
    <scope>NUCLEOTIDE SEQUENCE</scope>
    <source>
        <strain evidence="2">Stoneville</strain>
        <tissue evidence="2">Whole head</tissue>
    </source>
</reference>
<dbReference type="AlphaFoldDB" id="A0A8J6HR45"/>
<comment type="caution">
    <text evidence="2">The sequence shown here is derived from an EMBL/GenBank/DDBJ whole genome shotgun (WGS) entry which is preliminary data.</text>
</comment>
<feature type="region of interest" description="Disordered" evidence="1">
    <location>
        <begin position="243"/>
        <end position="264"/>
    </location>
</feature>
<accession>A0A8J6HR45</accession>
<feature type="region of interest" description="Disordered" evidence="1">
    <location>
        <begin position="41"/>
        <end position="68"/>
    </location>
</feature>
<evidence type="ECO:0000256" key="1">
    <source>
        <dbReference type="SAM" id="MobiDB-lite"/>
    </source>
</evidence>
<dbReference type="EMBL" id="JABDTM020014932">
    <property type="protein sequence ID" value="KAH0819299.1"/>
    <property type="molecule type" value="Genomic_DNA"/>
</dbReference>
<name>A0A8J6HR45_TENMO</name>
<reference evidence="2" key="2">
    <citation type="submission" date="2021-08" db="EMBL/GenBank/DDBJ databases">
        <authorList>
            <person name="Eriksson T."/>
        </authorList>
    </citation>
    <scope>NUCLEOTIDE SEQUENCE</scope>
    <source>
        <strain evidence="2">Stoneville</strain>
        <tissue evidence="2">Whole head</tissue>
    </source>
</reference>